<evidence type="ECO:0000313" key="6">
    <source>
        <dbReference type="Proteomes" id="UP000032250"/>
    </source>
</evidence>
<dbReference type="Proteomes" id="UP000032250">
    <property type="component" value="Unassembled WGS sequence"/>
</dbReference>
<dbReference type="Pfam" id="PF13534">
    <property type="entry name" value="Fer4_17"/>
    <property type="match status" value="1"/>
</dbReference>
<dbReference type="InterPro" id="IPR023210">
    <property type="entry name" value="NADP_OxRdtase_dom"/>
</dbReference>
<dbReference type="GO" id="GO:0051536">
    <property type="term" value="F:iron-sulfur cluster binding"/>
    <property type="evidence" value="ECO:0007669"/>
    <property type="project" value="UniProtKB-KW"/>
</dbReference>
<sequence length="336" mass="38045">MKYKGLGNTGLQVSVVAFGGIAIQKIICEEATKVIHKAEELGMNFIDTARLYTVSEEYIGYALDGRRDKWIIATKSMARDRNSMIKETNTSFKNLRTDYIDLYQFHNVKTLEDYNKILSEDGAYKVLEELKQEGKIGHIGITSHSGDVLKVAIESGKFETIMYPYNIVERQGKELFKRAQELNIGVIDMKPMAGGALNNGTLALRYVLSNKNITTAIPGMANLKEVEENSVCGNEDIVLTEEEKIECDKIFNELGTKFCRRCGYCAPCTKNIDIPGIFVLEAYKVRYGLPDWADGRYFNLEARAKDCIECGACEKRCPYDLPIIEMLKRVRLEFEE</sequence>
<dbReference type="EMBL" id="JXSU01000008">
    <property type="protein sequence ID" value="KIS22275.1"/>
    <property type="molecule type" value="Genomic_DNA"/>
</dbReference>
<dbReference type="PATRIC" id="fig|1379739.3.peg.3904"/>
<dbReference type="SUPFAM" id="SSF51430">
    <property type="entry name" value="NAD(P)-linked oxidoreductase"/>
    <property type="match status" value="1"/>
</dbReference>
<gene>
    <name evidence="5" type="ORF">N495_17625</name>
</gene>
<keyword evidence="3" id="KW-0411">Iron-sulfur</keyword>
<dbReference type="GO" id="GO:0016491">
    <property type="term" value="F:oxidoreductase activity"/>
    <property type="evidence" value="ECO:0007669"/>
    <property type="project" value="InterPro"/>
</dbReference>
<name>A0A0D1BPV6_CLOBO</name>
<accession>A0A0D1BPV6</accession>
<dbReference type="PANTHER" id="PTHR43312">
    <property type="entry name" value="D-THREO-ALDOSE 1-DEHYDROGENASE"/>
    <property type="match status" value="1"/>
</dbReference>
<dbReference type="Gene3D" id="3.20.20.100">
    <property type="entry name" value="NADP-dependent oxidoreductase domain"/>
    <property type="match status" value="1"/>
</dbReference>
<reference evidence="5 6" key="1">
    <citation type="submission" date="2014-06" db="EMBL/GenBank/DDBJ databases">
        <title>Genome characterization of distinct group I Clostridium botulinum lineages.</title>
        <authorList>
            <person name="Giordani F."/>
            <person name="Anselmo A."/>
            <person name="Fillo S."/>
            <person name="Palozzi A.M."/>
            <person name="Fortunato A."/>
            <person name="Gentile B."/>
            <person name="Ciammaruconi A."/>
            <person name="Anniballi F."/>
            <person name="De Medici D."/>
            <person name="Lista F."/>
        </authorList>
    </citation>
    <scope>NUCLEOTIDE SEQUENCE [LARGE SCALE GENOMIC DNA]</scope>
    <source>
        <strain evidence="5 6">B2 450</strain>
    </source>
</reference>
<proteinExistence type="predicted"/>
<dbReference type="GO" id="GO:0046872">
    <property type="term" value="F:metal ion binding"/>
    <property type="evidence" value="ECO:0007669"/>
    <property type="project" value="UniProtKB-KW"/>
</dbReference>
<dbReference type="PROSITE" id="PS00198">
    <property type="entry name" value="4FE4S_FER_1"/>
    <property type="match status" value="1"/>
</dbReference>
<dbReference type="Pfam" id="PF00248">
    <property type="entry name" value="Aldo_ket_red"/>
    <property type="match status" value="1"/>
</dbReference>
<dbReference type="PRINTS" id="PR00069">
    <property type="entry name" value="ALDKETRDTASE"/>
</dbReference>
<dbReference type="InterPro" id="IPR017900">
    <property type="entry name" value="4Fe4S_Fe_S_CS"/>
</dbReference>
<keyword evidence="2" id="KW-0408">Iron</keyword>
<dbReference type="PANTHER" id="PTHR43312:SF1">
    <property type="entry name" value="NADP-DEPENDENT OXIDOREDUCTASE DOMAIN-CONTAINING PROTEIN"/>
    <property type="match status" value="1"/>
</dbReference>
<evidence type="ECO:0000313" key="5">
    <source>
        <dbReference type="EMBL" id="KIS22275.1"/>
    </source>
</evidence>
<dbReference type="HOGENOM" id="CLU_023205_3_1_9"/>
<evidence type="ECO:0000256" key="2">
    <source>
        <dbReference type="ARBA" id="ARBA00023004"/>
    </source>
</evidence>
<evidence type="ECO:0000256" key="3">
    <source>
        <dbReference type="ARBA" id="ARBA00023014"/>
    </source>
</evidence>
<dbReference type="InterPro" id="IPR053135">
    <property type="entry name" value="AKR2_Oxidoreductase"/>
</dbReference>
<dbReference type="PROSITE" id="PS51379">
    <property type="entry name" value="4FE4S_FER_2"/>
    <property type="match status" value="1"/>
</dbReference>
<evidence type="ECO:0000259" key="4">
    <source>
        <dbReference type="PROSITE" id="PS51379"/>
    </source>
</evidence>
<dbReference type="InterPro" id="IPR017896">
    <property type="entry name" value="4Fe4S_Fe-S-bd"/>
</dbReference>
<dbReference type="InterPro" id="IPR020471">
    <property type="entry name" value="AKR"/>
</dbReference>
<keyword evidence="1" id="KW-0479">Metal-binding</keyword>
<comment type="caution">
    <text evidence="5">The sequence shown here is derived from an EMBL/GenBank/DDBJ whole genome shotgun (WGS) entry which is preliminary data.</text>
</comment>
<dbReference type="CDD" id="cd19100">
    <property type="entry name" value="AKR_unchar"/>
    <property type="match status" value="1"/>
</dbReference>
<dbReference type="OrthoDB" id="9773828at2"/>
<evidence type="ECO:0000256" key="1">
    <source>
        <dbReference type="ARBA" id="ARBA00022723"/>
    </source>
</evidence>
<protein>
    <submittedName>
        <fullName evidence="5">Aldo/keto reductase</fullName>
    </submittedName>
</protein>
<dbReference type="InterPro" id="IPR036812">
    <property type="entry name" value="NAD(P)_OxRdtase_dom_sf"/>
</dbReference>
<dbReference type="SUPFAM" id="SSF46548">
    <property type="entry name" value="alpha-helical ferredoxin"/>
    <property type="match status" value="1"/>
</dbReference>
<dbReference type="AlphaFoldDB" id="A0A0D1BPV6"/>
<organism evidence="5 6">
    <name type="scientific">Clostridium botulinum B2 450</name>
    <dbReference type="NCBI Taxonomy" id="1379739"/>
    <lineage>
        <taxon>Bacteria</taxon>
        <taxon>Bacillati</taxon>
        <taxon>Bacillota</taxon>
        <taxon>Clostridia</taxon>
        <taxon>Eubacteriales</taxon>
        <taxon>Clostridiaceae</taxon>
        <taxon>Clostridium</taxon>
    </lineage>
</organism>
<dbReference type="RefSeq" id="WP_043032572.1">
    <property type="nucleotide sequence ID" value="NZ_JXSU01000008.1"/>
</dbReference>
<feature type="domain" description="4Fe-4S ferredoxin-type" evidence="4">
    <location>
        <begin position="298"/>
        <end position="327"/>
    </location>
</feature>